<dbReference type="EMBL" id="LSCR01000045">
    <property type="protein sequence ID" value="KXB32795.1"/>
    <property type="molecule type" value="Genomic_DNA"/>
</dbReference>
<evidence type="ECO:0000313" key="1">
    <source>
        <dbReference type="EMBL" id="KXB32795.1"/>
    </source>
</evidence>
<keyword evidence="2" id="KW-1185">Reference proteome</keyword>
<dbReference type="RefSeq" id="WP_066306699.1">
    <property type="nucleotide sequence ID" value="NZ_KQ959517.1"/>
</dbReference>
<comment type="caution">
    <text evidence="1">The sequence shown here is derived from an EMBL/GenBank/DDBJ whole genome shotgun (WGS) entry which is preliminary data.</text>
</comment>
<evidence type="ECO:0000313" key="2">
    <source>
        <dbReference type="Proteomes" id="UP000070675"/>
    </source>
</evidence>
<sequence length="98" mass="11087">MYNPETEGQVVREAHRVEARKIVQATASYMDEMRSLSSYIKATLAQIAFTSEKPLKEWQRVAINSVRDMVISQEGSLKGATEKLTKAQQLLKDKGDKE</sequence>
<protein>
    <submittedName>
        <fullName evidence="1">Uncharacterized protein</fullName>
    </submittedName>
</protein>
<dbReference type="Proteomes" id="UP000070675">
    <property type="component" value="Unassembled WGS sequence"/>
</dbReference>
<dbReference type="STRING" id="1393034.HMPREF3192_01475"/>
<gene>
    <name evidence="1" type="ORF">HMPREF3192_01475</name>
</gene>
<dbReference type="AlphaFoldDB" id="A0A133XPD1"/>
<accession>A0A133XPD1</accession>
<dbReference type="PATRIC" id="fig|1393034.3.peg.1436"/>
<organism evidence="1 2">
    <name type="scientific">Atopobium deltae</name>
    <dbReference type="NCBI Taxonomy" id="1393034"/>
    <lineage>
        <taxon>Bacteria</taxon>
        <taxon>Bacillati</taxon>
        <taxon>Actinomycetota</taxon>
        <taxon>Coriobacteriia</taxon>
        <taxon>Coriobacteriales</taxon>
        <taxon>Atopobiaceae</taxon>
        <taxon>Atopobium</taxon>
    </lineage>
</organism>
<reference evidence="2" key="1">
    <citation type="submission" date="2016-01" db="EMBL/GenBank/DDBJ databases">
        <authorList>
            <person name="Mitreva M."/>
            <person name="Pepin K.H."/>
            <person name="Mihindukulasuriya K.A."/>
            <person name="Fulton R."/>
            <person name="Fronick C."/>
            <person name="O'Laughlin M."/>
            <person name="Miner T."/>
            <person name="Herter B."/>
            <person name="Rosa B.A."/>
            <person name="Cordes M."/>
            <person name="Tomlinson C."/>
            <person name="Wollam A."/>
            <person name="Palsikar V.B."/>
            <person name="Mardis E.R."/>
            <person name="Wilson R.K."/>
        </authorList>
    </citation>
    <scope>NUCLEOTIDE SEQUENCE [LARGE SCALE GENOMIC DNA]</scope>
    <source>
        <strain evidence="2">DNF00019</strain>
    </source>
</reference>
<name>A0A133XPD1_9ACTN</name>
<proteinExistence type="predicted"/>